<dbReference type="GO" id="GO:0003677">
    <property type="term" value="F:DNA binding"/>
    <property type="evidence" value="ECO:0007669"/>
    <property type="project" value="UniProtKB-KW"/>
</dbReference>
<dbReference type="Proteomes" id="UP000054558">
    <property type="component" value="Unassembled WGS sequence"/>
</dbReference>
<evidence type="ECO:0000256" key="5">
    <source>
        <dbReference type="SAM" id="MobiDB-lite"/>
    </source>
</evidence>
<dbReference type="Pfam" id="PF02362">
    <property type="entry name" value="B3"/>
    <property type="match status" value="3"/>
</dbReference>
<feature type="domain" description="TF-B3" evidence="6">
    <location>
        <begin position="1149"/>
        <end position="1248"/>
    </location>
</feature>
<organism evidence="7 8">
    <name type="scientific">Klebsormidium nitens</name>
    <name type="common">Green alga</name>
    <name type="synonym">Ulothrix nitens</name>
    <dbReference type="NCBI Taxonomy" id="105231"/>
    <lineage>
        <taxon>Eukaryota</taxon>
        <taxon>Viridiplantae</taxon>
        <taxon>Streptophyta</taxon>
        <taxon>Klebsormidiophyceae</taxon>
        <taxon>Klebsormidiales</taxon>
        <taxon>Klebsormidiaceae</taxon>
        <taxon>Klebsormidium</taxon>
    </lineage>
</organism>
<evidence type="ECO:0000259" key="6">
    <source>
        <dbReference type="PROSITE" id="PS50863"/>
    </source>
</evidence>
<feature type="compositionally biased region" description="Polar residues" evidence="5">
    <location>
        <begin position="347"/>
        <end position="356"/>
    </location>
</feature>
<dbReference type="PROSITE" id="PS50863">
    <property type="entry name" value="B3"/>
    <property type="match status" value="3"/>
</dbReference>
<evidence type="ECO:0000256" key="4">
    <source>
        <dbReference type="ARBA" id="ARBA00023242"/>
    </source>
</evidence>
<feature type="region of interest" description="Disordered" evidence="5">
    <location>
        <begin position="938"/>
        <end position="957"/>
    </location>
</feature>
<reference evidence="7 8" key="1">
    <citation type="journal article" date="2014" name="Nat. Commun.">
        <title>Klebsormidium flaccidum genome reveals primary factors for plant terrestrial adaptation.</title>
        <authorList>
            <person name="Hori K."/>
            <person name="Maruyama F."/>
            <person name="Fujisawa T."/>
            <person name="Togashi T."/>
            <person name="Yamamoto N."/>
            <person name="Seo M."/>
            <person name="Sato S."/>
            <person name="Yamada T."/>
            <person name="Mori H."/>
            <person name="Tajima N."/>
            <person name="Moriyama T."/>
            <person name="Ikeuchi M."/>
            <person name="Watanabe M."/>
            <person name="Wada H."/>
            <person name="Kobayashi K."/>
            <person name="Saito M."/>
            <person name="Masuda T."/>
            <person name="Sasaki-Sekimoto Y."/>
            <person name="Mashiguchi K."/>
            <person name="Awai K."/>
            <person name="Shimojima M."/>
            <person name="Masuda S."/>
            <person name="Iwai M."/>
            <person name="Nobusawa T."/>
            <person name="Narise T."/>
            <person name="Kondo S."/>
            <person name="Saito H."/>
            <person name="Sato R."/>
            <person name="Murakawa M."/>
            <person name="Ihara Y."/>
            <person name="Oshima-Yamada Y."/>
            <person name="Ohtaka K."/>
            <person name="Satoh M."/>
            <person name="Sonobe K."/>
            <person name="Ishii M."/>
            <person name="Ohtani R."/>
            <person name="Kanamori-Sato M."/>
            <person name="Honoki R."/>
            <person name="Miyazaki D."/>
            <person name="Mochizuki H."/>
            <person name="Umetsu J."/>
            <person name="Higashi K."/>
            <person name="Shibata D."/>
            <person name="Kamiya Y."/>
            <person name="Sato N."/>
            <person name="Nakamura Y."/>
            <person name="Tabata S."/>
            <person name="Ida S."/>
            <person name="Kurokawa K."/>
            <person name="Ohta H."/>
        </authorList>
    </citation>
    <scope>NUCLEOTIDE SEQUENCE [LARGE SCALE GENOMIC DNA]</scope>
    <source>
        <strain evidence="7 8">NIES-2285</strain>
    </source>
</reference>
<feature type="region of interest" description="Disordered" evidence="5">
    <location>
        <begin position="131"/>
        <end position="151"/>
    </location>
</feature>
<feature type="region of interest" description="Disordered" evidence="5">
    <location>
        <begin position="962"/>
        <end position="1112"/>
    </location>
</feature>
<feature type="compositionally biased region" description="Basic residues" evidence="5">
    <location>
        <begin position="1058"/>
        <end position="1069"/>
    </location>
</feature>
<keyword evidence="4" id="KW-0539">Nucleus</keyword>
<dbReference type="InterPro" id="IPR044837">
    <property type="entry name" value="REM16-like"/>
</dbReference>
<feature type="domain" description="TF-B3" evidence="6">
    <location>
        <begin position="825"/>
        <end position="883"/>
    </location>
</feature>
<feature type="compositionally biased region" description="Basic and acidic residues" evidence="5">
    <location>
        <begin position="1089"/>
        <end position="1112"/>
    </location>
</feature>
<feature type="compositionally biased region" description="Basic and acidic residues" evidence="5">
    <location>
        <begin position="1006"/>
        <end position="1033"/>
    </location>
</feature>
<dbReference type="SMART" id="SM01019">
    <property type="entry name" value="B3"/>
    <property type="match status" value="3"/>
</dbReference>
<evidence type="ECO:0000256" key="2">
    <source>
        <dbReference type="ARBA" id="ARBA00023125"/>
    </source>
</evidence>
<dbReference type="PANTHER" id="PTHR31391">
    <property type="entry name" value="B3 DOMAIN-CONTAINING PROTEIN OS11G0197600-RELATED"/>
    <property type="match status" value="1"/>
</dbReference>
<feature type="region of interest" description="Disordered" evidence="5">
    <location>
        <begin position="287"/>
        <end position="315"/>
    </location>
</feature>
<dbReference type="CDD" id="cd10017">
    <property type="entry name" value="B3_DNA"/>
    <property type="match status" value="3"/>
</dbReference>
<feature type="region of interest" description="Disordered" evidence="5">
    <location>
        <begin position="337"/>
        <end position="449"/>
    </location>
</feature>
<feature type="compositionally biased region" description="Gly residues" evidence="5">
    <location>
        <begin position="711"/>
        <end position="720"/>
    </location>
</feature>
<dbReference type="PANTHER" id="PTHR31391:SF4">
    <property type="entry name" value="B3 DOMAIN-CONTAINING PROTEIN OS03G0184500"/>
    <property type="match status" value="1"/>
</dbReference>
<dbReference type="SUPFAM" id="SSF101936">
    <property type="entry name" value="DNA-binding pseudobarrel domain"/>
    <property type="match status" value="3"/>
</dbReference>
<keyword evidence="3" id="KW-0804">Transcription</keyword>
<feature type="domain" description="TF-B3" evidence="6">
    <location>
        <begin position="486"/>
        <end position="591"/>
    </location>
</feature>
<name>A0A0U9HN27_KLENI</name>
<keyword evidence="2" id="KW-0238">DNA-binding</keyword>
<feature type="compositionally biased region" description="Basic and acidic residues" evidence="5">
    <location>
        <begin position="645"/>
        <end position="669"/>
    </location>
</feature>
<dbReference type="OrthoDB" id="1909330at2759"/>
<dbReference type="InterPro" id="IPR003340">
    <property type="entry name" value="B3_DNA-bd"/>
</dbReference>
<protein>
    <recommendedName>
        <fullName evidence="6">TF-B3 domain-containing protein</fullName>
    </recommendedName>
</protein>
<proteinExistence type="predicted"/>
<dbReference type="Gene3D" id="2.40.330.10">
    <property type="entry name" value="DNA-binding pseudobarrel domain"/>
    <property type="match status" value="3"/>
</dbReference>
<evidence type="ECO:0000313" key="8">
    <source>
        <dbReference type="Proteomes" id="UP000054558"/>
    </source>
</evidence>
<gene>
    <name evidence="7" type="ORF">KFL_003930120</name>
</gene>
<keyword evidence="8" id="KW-1185">Reference proteome</keyword>
<evidence type="ECO:0000256" key="3">
    <source>
        <dbReference type="ARBA" id="ARBA00023163"/>
    </source>
</evidence>
<keyword evidence="1" id="KW-0805">Transcription regulation</keyword>
<accession>A0A0U9HN27</accession>
<dbReference type="STRING" id="105231.A0A0U9HN27"/>
<dbReference type="EMBL" id="DF237342">
    <property type="protein sequence ID" value="GAQ88008.1"/>
    <property type="molecule type" value="Genomic_DNA"/>
</dbReference>
<feature type="region of interest" description="Disordered" evidence="5">
    <location>
        <begin position="645"/>
        <end position="756"/>
    </location>
</feature>
<evidence type="ECO:0000256" key="1">
    <source>
        <dbReference type="ARBA" id="ARBA00023015"/>
    </source>
</evidence>
<evidence type="ECO:0000313" key="7">
    <source>
        <dbReference type="EMBL" id="GAQ88008.1"/>
    </source>
</evidence>
<feature type="compositionally biased region" description="Basic residues" evidence="5">
    <location>
        <begin position="672"/>
        <end position="687"/>
    </location>
</feature>
<sequence length="1323" mass="142397">MVCFLCSRAAKGAVRPAMHNNLDASAVPFITTIRRMDALRSRPSLLVVKHEPLDAPLNTPQEPPLITPAKLVTVPPLCGPDTPVQSTPPPKLDQLAEQVRRTSEMLARLQNMVQGVHEGREEFTAAEATQPLGKDSTLSSESVAPPLGACSDPRAGGAGFAVGSRKRLFGERGGEVERGANSNAEGQGVVEKVVCEKRVPGIVEAAEVLLGAPDGQSLVLDITPVPEMAGQEESRGGEGAAENVGFELLPGTEASASPTPEANQMQELGSLLAEGSLFGTERVPVARTPSPYAQSGGPAEGPTPPPKADEVAPQNPRTLFNGVCVKTEWVDEPLGLETRGSAVNGHPGSSGNSGMNEQLAVNGHTGLYAGRSGVNGHSKVDDFPPSEPIDDDSGSGLEDNDHGFDSEPEEAAAEEPSFGEPVEGPRFFAESEEEKSESERETGDIGGWLKAGWQEQESKTGSARDAITPAEKQEWLSYEGRFQTCFMRVMLPSFVTSGCWLGLPATVADQFMKRGEYSVTFRSEGTAHTVNWLFRPPEKKAKRTAPSSKGKPGFSGGWKGFAEDHGLVPGDSVLFEKNHKYKFSLHLFRRCEYGGSVKRAAEAANRKGAELDATAAGGSDGGQVGGVMEMEETRAGFVSDLKLNGGERRHSETDGHHTRQKKLTEDFPVVKRQPRIIRKGTGKKRRGKGDGGNLRGEETKAVDGADVTADGAGGSSGEPGGPKRVKRRRDGPGRVLTSAGRIMTSRAPGGAGSEHFVTNKDTVHYRYEEASENGQRRAKKAMEECLTAYPNVKMVMSKSHVDKGFWLGGFTYLSCETHLQTDQPVALVDSRGGVWHALLLHDASGLSGGWRGFSIDHRLEVGDALVFEMVFPYVFHVRIFKASRGGKEEDCTGATGTRERRIRAAGRVQVGEKRKVNEAQLKVLAALLNLPDGLPPERDYSQGIPLPELGPAPPRKVAKLSDLAPNAKAPNSSTKARADESGPNLASTFGNGRPRIQPVRGGPVVKLEKVERTPLEETQGVERDLVGGEEIRVGEGPGAKRRRGSETEVSLASPAPKQLKKTAKAKTSKAKTGAGTPPRSLGAAPGKTKKGELHFEKNPKNRDPESGRRRHLEEVTGRVYVEPSKEQIAAAAAAAQKAAKRIPAERLPFVLDMKTSHVDRVFWRGLPPAFLDALDLPRDCKVYLQNARGFVWEATLLIEQQKGLSGGWRKFAVDHQLEFGDHVILDVREKVAVPNGSDAVGVTILVRIFRAKWDGREDDCRAFAFVPVEGKVVGKTTAYEGKRENGVKREPGVKKVKKVKKELRVTSKGGVKKESGVKKEKRG</sequence>
<dbReference type="InterPro" id="IPR015300">
    <property type="entry name" value="DNA-bd_pseudobarrel_sf"/>
</dbReference>